<dbReference type="GO" id="GO:0003700">
    <property type="term" value="F:DNA-binding transcription factor activity"/>
    <property type="evidence" value="ECO:0007669"/>
    <property type="project" value="TreeGrafter"/>
</dbReference>
<reference evidence="5 6" key="1">
    <citation type="submission" date="2018-03" db="EMBL/GenBank/DDBJ databases">
        <title>Genome assembly of novel Miniimonas species PCH200.</title>
        <authorList>
            <person name="Thakur V."/>
            <person name="Kumar V."/>
            <person name="Singh D."/>
        </authorList>
    </citation>
    <scope>NUCLEOTIDE SEQUENCE [LARGE SCALE GENOMIC DNA]</scope>
    <source>
        <strain evidence="5 6">PCH200</strain>
    </source>
</reference>
<dbReference type="CDD" id="cd01574">
    <property type="entry name" value="PBP1_LacI"/>
    <property type="match status" value="1"/>
</dbReference>
<dbReference type="Proteomes" id="UP000245166">
    <property type="component" value="Unassembled WGS sequence"/>
</dbReference>
<evidence type="ECO:0000313" key="6">
    <source>
        <dbReference type="Proteomes" id="UP000245166"/>
    </source>
</evidence>
<dbReference type="EMBL" id="PYHR01000002">
    <property type="protein sequence ID" value="PWD51357.1"/>
    <property type="molecule type" value="Genomic_DNA"/>
</dbReference>
<organism evidence="5 6">
    <name type="scientific">Serinibacter arcticus</name>
    <dbReference type="NCBI Taxonomy" id="1655435"/>
    <lineage>
        <taxon>Bacteria</taxon>
        <taxon>Bacillati</taxon>
        <taxon>Actinomycetota</taxon>
        <taxon>Actinomycetes</taxon>
        <taxon>Micrococcales</taxon>
        <taxon>Beutenbergiaceae</taxon>
        <taxon>Serinibacter</taxon>
    </lineage>
</organism>
<keyword evidence="1" id="KW-0805">Transcription regulation</keyword>
<name>A0A2U1ZWI6_9MICO</name>
<dbReference type="Gene3D" id="3.40.50.2300">
    <property type="match status" value="2"/>
</dbReference>
<dbReference type="PANTHER" id="PTHR30146:SF109">
    <property type="entry name" value="HTH-TYPE TRANSCRIPTIONAL REGULATOR GALS"/>
    <property type="match status" value="1"/>
</dbReference>
<dbReference type="Gene3D" id="1.10.260.40">
    <property type="entry name" value="lambda repressor-like DNA-binding domains"/>
    <property type="match status" value="1"/>
</dbReference>
<evidence type="ECO:0000313" key="5">
    <source>
        <dbReference type="EMBL" id="PWD51357.1"/>
    </source>
</evidence>
<dbReference type="PANTHER" id="PTHR30146">
    <property type="entry name" value="LACI-RELATED TRANSCRIPTIONAL REPRESSOR"/>
    <property type="match status" value="1"/>
</dbReference>
<evidence type="ECO:0000259" key="4">
    <source>
        <dbReference type="PROSITE" id="PS50932"/>
    </source>
</evidence>
<dbReference type="InterPro" id="IPR028082">
    <property type="entry name" value="Peripla_BP_I"/>
</dbReference>
<dbReference type="Pfam" id="PF13377">
    <property type="entry name" value="Peripla_BP_3"/>
    <property type="match status" value="1"/>
</dbReference>
<feature type="domain" description="HTH lacI-type" evidence="4">
    <location>
        <begin position="12"/>
        <end position="66"/>
    </location>
</feature>
<evidence type="ECO:0000256" key="1">
    <source>
        <dbReference type="ARBA" id="ARBA00023015"/>
    </source>
</evidence>
<dbReference type="AlphaFoldDB" id="A0A2U1ZWI6"/>
<dbReference type="PROSITE" id="PS00356">
    <property type="entry name" value="HTH_LACI_1"/>
    <property type="match status" value="1"/>
</dbReference>
<dbReference type="GO" id="GO:0000976">
    <property type="term" value="F:transcription cis-regulatory region binding"/>
    <property type="evidence" value="ECO:0007669"/>
    <property type="project" value="TreeGrafter"/>
</dbReference>
<accession>A0A2U1ZWI6</accession>
<keyword evidence="2" id="KW-0238">DNA-binding</keyword>
<dbReference type="RefSeq" id="WP_109229738.1">
    <property type="nucleotide sequence ID" value="NZ_PYHR01000002.1"/>
</dbReference>
<evidence type="ECO:0000256" key="2">
    <source>
        <dbReference type="ARBA" id="ARBA00023125"/>
    </source>
</evidence>
<dbReference type="CDD" id="cd01392">
    <property type="entry name" value="HTH_LacI"/>
    <property type="match status" value="1"/>
</dbReference>
<dbReference type="Pfam" id="PF00356">
    <property type="entry name" value="LacI"/>
    <property type="match status" value="1"/>
</dbReference>
<protein>
    <submittedName>
        <fullName evidence="5">Transcriptional regulator</fullName>
    </submittedName>
</protein>
<dbReference type="SMART" id="SM00354">
    <property type="entry name" value="HTH_LACI"/>
    <property type="match status" value="1"/>
</dbReference>
<gene>
    <name evidence="5" type="ORF">C8046_12485</name>
</gene>
<dbReference type="InterPro" id="IPR046335">
    <property type="entry name" value="LacI/GalR-like_sensor"/>
</dbReference>
<proteinExistence type="predicted"/>
<dbReference type="InterPro" id="IPR010982">
    <property type="entry name" value="Lambda_DNA-bd_dom_sf"/>
</dbReference>
<comment type="caution">
    <text evidence="5">The sequence shown here is derived from an EMBL/GenBank/DDBJ whole genome shotgun (WGS) entry which is preliminary data.</text>
</comment>
<keyword evidence="6" id="KW-1185">Reference proteome</keyword>
<dbReference type="OrthoDB" id="9785139at2"/>
<dbReference type="SUPFAM" id="SSF47413">
    <property type="entry name" value="lambda repressor-like DNA-binding domains"/>
    <property type="match status" value="1"/>
</dbReference>
<evidence type="ECO:0000256" key="3">
    <source>
        <dbReference type="ARBA" id="ARBA00023163"/>
    </source>
</evidence>
<dbReference type="SUPFAM" id="SSF53822">
    <property type="entry name" value="Periplasmic binding protein-like I"/>
    <property type="match status" value="1"/>
</dbReference>
<dbReference type="PROSITE" id="PS50932">
    <property type="entry name" value="HTH_LACI_2"/>
    <property type="match status" value="1"/>
</dbReference>
<dbReference type="InterPro" id="IPR000843">
    <property type="entry name" value="HTH_LacI"/>
</dbReference>
<keyword evidence="3" id="KW-0804">Transcription</keyword>
<sequence>MPPSTRRAERPPAMVDVARLAEVSQKTVSRVVNGEPHVSPHVTERVLAAIEELNFRPNTAARALVTARTRVIGFVYTGSALFGPSSMSVGVERAARDAGYSVAVVHTPDGSPASVRAAFDDLIGRGVEGIVVSEPADNVRPSDLGVRGVPVLSLENNPGDAGDWIMVGADDRAAAREATAHLIGLGHRAVWHVAGPAGWATSQSRLLGWQDAHAAEGLVAPQVLRGDWSVGSGFDAGQVLASRTDVTAVLAGNDEMAIGAIHALELAGLAIPTDVSVIGIDDIPLAAYLSVPLTTVRQDFDAIAREGMSRLLDVIEGRPLASQRFAVPTELIVRDSAAAAHPDRVGRLAS</sequence>